<dbReference type="SUPFAM" id="SSF47413">
    <property type="entry name" value="lambda repressor-like DNA-binding domains"/>
    <property type="match status" value="1"/>
</dbReference>
<protein>
    <recommendedName>
        <fullName evidence="2">HTH cro/C1-type domain-containing protein</fullName>
    </recommendedName>
</protein>
<name>W4VJS3_9BACI</name>
<evidence type="ECO:0000256" key="1">
    <source>
        <dbReference type="SAM" id="MobiDB-lite"/>
    </source>
</evidence>
<dbReference type="CDD" id="cd00093">
    <property type="entry name" value="HTH_XRE"/>
    <property type="match status" value="1"/>
</dbReference>
<evidence type="ECO:0000259" key="2">
    <source>
        <dbReference type="Pfam" id="PF13443"/>
    </source>
</evidence>
<evidence type="ECO:0000313" key="4">
    <source>
        <dbReference type="Proteomes" id="UP000019102"/>
    </source>
</evidence>
<evidence type="ECO:0000313" key="3">
    <source>
        <dbReference type="EMBL" id="GAE93073.1"/>
    </source>
</evidence>
<dbReference type="EMBL" id="BAVS01000009">
    <property type="protein sequence ID" value="GAE93073.1"/>
    <property type="molecule type" value="Genomic_DNA"/>
</dbReference>
<dbReference type="InterPro" id="IPR001387">
    <property type="entry name" value="Cro/C1-type_HTH"/>
</dbReference>
<dbReference type="AlphaFoldDB" id="W4VJS3"/>
<accession>W4VJS3</accession>
<feature type="compositionally biased region" description="Basic and acidic residues" evidence="1">
    <location>
        <begin position="102"/>
        <end position="121"/>
    </location>
</feature>
<dbReference type="Proteomes" id="UP000019102">
    <property type="component" value="Unassembled WGS sequence"/>
</dbReference>
<feature type="domain" description="HTH cro/C1-type" evidence="2">
    <location>
        <begin position="25"/>
        <end position="71"/>
    </location>
</feature>
<feature type="region of interest" description="Disordered" evidence="1">
    <location>
        <begin position="101"/>
        <end position="121"/>
    </location>
</feature>
<dbReference type="GO" id="GO:0003677">
    <property type="term" value="F:DNA binding"/>
    <property type="evidence" value="ECO:0007669"/>
    <property type="project" value="InterPro"/>
</dbReference>
<proteinExistence type="predicted"/>
<reference evidence="3 4" key="1">
    <citation type="journal article" date="2014" name="Genome Announc.">
        <title>Draft Genome Sequence of the Boron-Tolerant and Moderately Halotolerant Bacterium Gracilibacillus boraciitolerans JCM 21714T.</title>
        <authorList>
            <person name="Ahmed I."/>
            <person name="Oshima K."/>
            <person name="Suda W."/>
            <person name="Kitamura K."/>
            <person name="Iida T."/>
            <person name="Ohmori Y."/>
            <person name="Fujiwara T."/>
            <person name="Hattori M."/>
            <person name="Ohkuma M."/>
        </authorList>
    </citation>
    <scope>NUCLEOTIDE SEQUENCE [LARGE SCALE GENOMIC DNA]</scope>
    <source>
        <strain evidence="3 4">JCM 21714</strain>
    </source>
</reference>
<comment type="caution">
    <text evidence="3">The sequence shown here is derived from an EMBL/GenBank/DDBJ whole genome shotgun (WGS) entry which is preliminary data.</text>
</comment>
<sequence>MSEHKMNDKSKDVELLFKAVRHRILYLAKINDLKISQVAARAGIRQSTLSEFMRGNSNGLRIVNLYRVCRHAFDMSLMEFFNDSIFDDSIMNNDMDTFFMSNKDDTDQDSEKDKDDISSLT</sequence>
<dbReference type="RefSeq" id="WP_035723153.1">
    <property type="nucleotide sequence ID" value="NZ_BAVS01000009.1"/>
</dbReference>
<dbReference type="InterPro" id="IPR010982">
    <property type="entry name" value="Lambda_DNA-bd_dom_sf"/>
</dbReference>
<gene>
    <name evidence="3" type="ORF">JCM21714_2110</name>
</gene>
<keyword evidence="4" id="KW-1185">Reference proteome</keyword>
<dbReference type="Pfam" id="PF13443">
    <property type="entry name" value="HTH_26"/>
    <property type="match status" value="1"/>
</dbReference>
<organism evidence="3 4">
    <name type="scientific">Gracilibacillus boraciitolerans JCM 21714</name>
    <dbReference type="NCBI Taxonomy" id="1298598"/>
    <lineage>
        <taxon>Bacteria</taxon>
        <taxon>Bacillati</taxon>
        <taxon>Bacillota</taxon>
        <taxon>Bacilli</taxon>
        <taxon>Bacillales</taxon>
        <taxon>Bacillaceae</taxon>
        <taxon>Gracilibacillus</taxon>
    </lineage>
</organism>
<dbReference type="Gene3D" id="1.10.260.40">
    <property type="entry name" value="lambda repressor-like DNA-binding domains"/>
    <property type="match status" value="1"/>
</dbReference>